<dbReference type="Gene3D" id="2.40.160.10">
    <property type="entry name" value="Porin"/>
    <property type="match status" value="1"/>
</dbReference>
<feature type="domain" description="Porin" evidence="1">
    <location>
        <begin position="43"/>
        <end position="379"/>
    </location>
</feature>
<sequence length="408" mass="46843">MMLPFLNVRYRRKYQEVFQITYLFVLFLTLFPSEGYANPDDRLSFSGFGRITAGYLSTSQATYIGYSERLSLKPETLVGLQASYALNPEVSATVQGIIRTQQAADDDVINWAYLSYQPGDNFLLKAGRLQTPFFLLSDVLNVGYAYPWISAPQQVYRSWLFPTYHGIDATWGHSSDMFDSSLEFYMGNYSGTHDSNYGETEYDVKIFGGVIARFDIDDLTFRISHHRGKATLNKFELNQLRALLEGAGYNKTAHAFNQMHLIDLEEAAISYETIDYFLRAEWTMINARQAYLIQDVQSYYISAGYNIQPVTLYVTFAQSNVRYRENAHEIPVTDRAAHQAIRTIKSKSQDNLTTWTFGARWDVHPQIALKAEMTVLEGKQGEQAFFHSIQDGFDRNANLYRVSLEWVF</sequence>
<evidence type="ECO:0000313" key="3">
    <source>
        <dbReference type="Proteomes" id="UP001279860"/>
    </source>
</evidence>
<dbReference type="RefSeq" id="WP_169739377.1">
    <property type="nucleotide sequence ID" value="NZ_AP024904.1"/>
</dbReference>
<proteinExistence type="predicted"/>
<comment type="caution">
    <text evidence="2">The sequence shown here is derived from an EMBL/GenBank/DDBJ whole genome shotgun (WGS) entry which is preliminary data.</text>
</comment>
<evidence type="ECO:0000313" key="2">
    <source>
        <dbReference type="EMBL" id="MDW6094590.1"/>
    </source>
</evidence>
<dbReference type="Pfam" id="PF13609">
    <property type="entry name" value="Porin_4"/>
    <property type="match status" value="1"/>
</dbReference>
<dbReference type="EMBL" id="JAWRCP010000002">
    <property type="protein sequence ID" value="MDW6094590.1"/>
    <property type="molecule type" value="Genomic_DNA"/>
</dbReference>
<keyword evidence="3" id="KW-1185">Reference proteome</keyword>
<reference evidence="2 3" key="1">
    <citation type="submission" date="2023-11" db="EMBL/GenBank/DDBJ databases">
        <title>Plant-associative lifestyle of Vibrio porteresiae and its evolutionary dynamics.</title>
        <authorList>
            <person name="Rameshkumar N."/>
            <person name="Kirti K."/>
        </authorList>
    </citation>
    <scope>NUCLEOTIDE SEQUENCE [LARGE SCALE GENOMIC DNA]</scope>
    <source>
        <strain evidence="2 3">MSSRF7</strain>
    </source>
</reference>
<dbReference type="Proteomes" id="UP001279860">
    <property type="component" value="Unassembled WGS sequence"/>
</dbReference>
<dbReference type="SUPFAM" id="SSF56935">
    <property type="entry name" value="Porins"/>
    <property type="match status" value="1"/>
</dbReference>
<protein>
    <submittedName>
        <fullName evidence="2">Porin</fullName>
    </submittedName>
</protein>
<dbReference type="InterPro" id="IPR033900">
    <property type="entry name" value="Gram_neg_porin_domain"/>
</dbReference>
<name>A0ABU4IYV7_9VIBR</name>
<gene>
    <name evidence="2" type="ORF">SBX64_18770</name>
</gene>
<accession>A0ABU4IYV7</accession>
<organism evidence="2 3">
    <name type="scientific">Vibrio rhizosphaerae</name>
    <dbReference type="NCBI Taxonomy" id="398736"/>
    <lineage>
        <taxon>Bacteria</taxon>
        <taxon>Pseudomonadati</taxon>
        <taxon>Pseudomonadota</taxon>
        <taxon>Gammaproteobacteria</taxon>
        <taxon>Vibrionales</taxon>
        <taxon>Vibrionaceae</taxon>
        <taxon>Vibrio</taxon>
    </lineage>
</organism>
<dbReference type="InterPro" id="IPR023614">
    <property type="entry name" value="Porin_dom_sf"/>
</dbReference>
<evidence type="ECO:0000259" key="1">
    <source>
        <dbReference type="Pfam" id="PF13609"/>
    </source>
</evidence>